<dbReference type="InterPro" id="IPR001005">
    <property type="entry name" value="SANT/Myb"/>
</dbReference>
<evidence type="ECO:0000313" key="3">
    <source>
        <dbReference type="EMBL" id="CAH0105156.1"/>
    </source>
</evidence>
<name>A0A8J2RXT4_9CRUS</name>
<dbReference type="Pfam" id="PF13837">
    <property type="entry name" value="Myb_DNA-bind_4"/>
    <property type="match status" value="1"/>
</dbReference>
<dbReference type="OrthoDB" id="6158791at2759"/>
<dbReference type="EMBL" id="CAKKLH010000170">
    <property type="protein sequence ID" value="CAH0105156.1"/>
    <property type="molecule type" value="Genomic_DNA"/>
</dbReference>
<feature type="compositionally biased region" description="Polar residues" evidence="1">
    <location>
        <begin position="292"/>
        <end position="305"/>
    </location>
</feature>
<dbReference type="AlphaFoldDB" id="A0A8J2RXT4"/>
<dbReference type="PROSITE" id="PS50090">
    <property type="entry name" value="MYB_LIKE"/>
    <property type="match status" value="1"/>
</dbReference>
<comment type="caution">
    <text evidence="3">The sequence shown here is derived from an EMBL/GenBank/DDBJ whole genome shotgun (WGS) entry which is preliminary data.</text>
</comment>
<reference evidence="3" key="1">
    <citation type="submission" date="2021-11" db="EMBL/GenBank/DDBJ databases">
        <authorList>
            <person name="Schell T."/>
        </authorList>
    </citation>
    <scope>NUCLEOTIDE SEQUENCE</scope>
    <source>
        <strain evidence="3">M5</strain>
    </source>
</reference>
<evidence type="ECO:0000313" key="4">
    <source>
        <dbReference type="Proteomes" id="UP000789390"/>
    </source>
</evidence>
<protein>
    <recommendedName>
        <fullName evidence="2">Myb-like domain-containing protein</fullName>
    </recommendedName>
</protein>
<organism evidence="3 4">
    <name type="scientific">Daphnia galeata</name>
    <dbReference type="NCBI Taxonomy" id="27404"/>
    <lineage>
        <taxon>Eukaryota</taxon>
        <taxon>Metazoa</taxon>
        <taxon>Ecdysozoa</taxon>
        <taxon>Arthropoda</taxon>
        <taxon>Crustacea</taxon>
        <taxon>Branchiopoda</taxon>
        <taxon>Diplostraca</taxon>
        <taxon>Cladocera</taxon>
        <taxon>Anomopoda</taxon>
        <taxon>Daphniidae</taxon>
        <taxon>Daphnia</taxon>
    </lineage>
</organism>
<accession>A0A8J2RXT4</accession>
<evidence type="ECO:0000256" key="1">
    <source>
        <dbReference type="SAM" id="MobiDB-lite"/>
    </source>
</evidence>
<dbReference type="Gene3D" id="1.10.10.60">
    <property type="entry name" value="Homeodomain-like"/>
    <property type="match status" value="1"/>
</dbReference>
<keyword evidence="4" id="KW-1185">Reference proteome</keyword>
<feature type="region of interest" description="Disordered" evidence="1">
    <location>
        <begin position="288"/>
        <end position="309"/>
    </location>
</feature>
<dbReference type="Proteomes" id="UP000789390">
    <property type="component" value="Unassembled WGS sequence"/>
</dbReference>
<feature type="region of interest" description="Disordered" evidence="1">
    <location>
        <begin position="64"/>
        <end position="104"/>
    </location>
</feature>
<gene>
    <name evidence="3" type="ORF">DGAL_LOCUS8170</name>
</gene>
<dbReference type="InterPro" id="IPR044822">
    <property type="entry name" value="Myb_DNA-bind_4"/>
</dbReference>
<sequence>MDRRVECGKTSNVLEFSYDEGKIFLNVTDAMLENCANCQLYVEDLNDGMHQKLLCMLRENSATPSTSAKHGSALPKKAGPRQAAKQINKPSNTSRKTKRTAAIDTSIAEGPDFSNFYGDEEDPDPDQINEDNGAIEVTRMLEEMESPSRKKLKTAAVKDSEVEEILDNRNWTDSEIKILLDVMEKMLPKFAQPNLPKATLWKKVAVLMKDEKVLNRSDGDCSTKWRNMKTRYNQLLLLASMPKKKSSKPPVPWPYMDKMNLLLKNNPTVKLEHVTEVVDGELKESTSKSKDVTSVIQKSKGSATRQQKEDYNERLLAAEIEKGSTLKDLVSAQQERTLVFGRLAAAVERLAQQAPKK</sequence>
<evidence type="ECO:0000259" key="2">
    <source>
        <dbReference type="PROSITE" id="PS50090"/>
    </source>
</evidence>
<proteinExistence type="predicted"/>
<dbReference type="SMART" id="SM00717">
    <property type="entry name" value="SANT"/>
    <property type="match status" value="1"/>
</dbReference>
<feature type="domain" description="Myb-like" evidence="2">
    <location>
        <begin position="163"/>
        <end position="229"/>
    </location>
</feature>